<dbReference type="Proteomes" id="UP000801492">
    <property type="component" value="Unassembled WGS sequence"/>
</dbReference>
<protein>
    <submittedName>
        <fullName evidence="1">Uncharacterized protein</fullName>
    </submittedName>
</protein>
<organism evidence="1 2">
    <name type="scientific">Ignelater luminosus</name>
    <name type="common">Cucubano</name>
    <name type="synonym">Pyrophorus luminosus</name>
    <dbReference type="NCBI Taxonomy" id="2038154"/>
    <lineage>
        <taxon>Eukaryota</taxon>
        <taxon>Metazoa</taxon>
        <taxon>Ecdysozoa</taxon>
        <taxon>Arthropoda</taxon>
        <taxon>Hexapoda</taxon>
        <taxon>Insecta</taxon>
        <taxon>Pterygota</taxon>
        <taxon>Neoptera</taxon>
        <taxon>Endopterygota</taxon>
        <taxon>Coleoptera</taxon>
        <taxon>Polyphaga</taxon>
        <taxon>Elateriformia</taxon>
        <taxon>Elateroidea</taxon>
        <taxon>Elateridae</taxon>
        <taxon>Agrypninae</taxon>
        <taxon>Pyrophorini</taxon>
        <taxon>Ignelater</taxon>
    </lineage>
</organism>
<keyword evidence="2" id="KW-1185">Reference proteome</keyword>
<sequence length="140" mass="16244">MDILANSLIALATAQLQILEKNIRILVKRSSLMQFSKKSKLEDYTNFDIEIRVEHFQQNGSAVNKEKAGRPRIRTQNFIDDVSNAIQDQLTTSMRRLLQQLDVGRSTVHNIFQEDPQIHHYRPHMFQEVLQQKVSVLGMV</sequence>
<comment type="caution">
    <text evidence="1">The sequence shown here is derived from an EMBL/GenBank/DDBJ whole genome shotgun (WGS) entry which is preliminary data.</text>
</comment>
<dbReference type="EMBL" id="VTPC01091186">
    <property type="protein sequence ID" value="KAF2879357.1"/>
    <property type="molecule type" value="Genomic_DNA"/>
</dbReference>
<proteinExistence type="predicted"/>
<gene>
    <name evidence="1" type="ORF">ILUMI_26804</name>
</gene>
<name>A0A8K0FX82_IGNLU</name>
<dbReference type="AlphaFoldDB" id="A0A8K0FX82"/>
<accession>A0A8K0FX82</accession>
<reference evidence="1" key="1">
    <citation type="submission" date="2019-08" db="EMBL/GenBank/DDBJ databases">
        <title>The genome of the North American firefly Photinus pyralis.</title>
        <authorList>
            <consortium name="Photinus pyralis genome working group"/>
            <person name="Fallon T.R."/>
            <person name="Sander Lower S.E."/>
            <person name="Weng J.-K."/>
        </authorList>
    </citation>
    <scope>NUCLEOTIDE SEQUENCE</scope>
    <source>
        <strain evidence="1">TRF0915ILg1</strain>
        <tissue evidence="1">Whole body</tissue>
    </source>
</reference>
<evidence type="ECO:0000313" key="1">
    <source>
        <dbReference type="EMBL" id="KAF2879357.1"/>
    </source>
</evidence>
<evidence type="ECO:0000313" key="2">
    <source>
        <dbReference type="Proteomes" id="UP000801492"/>
    </source>
</evidence>